<comment type="caution">
    <text evidence="2">The sequence shown here is derived from an EMBL/GenBank/DDBJ whole genome shotgun (WGS) entry which is preliminary data.</text>
</comment>
<keyword evidence="3" id="KW-1185">Reference proteome</keyword>
<evidence type="ECO:0000259" key="1">
    <source>
        <dbReference type="Pfam" id="PF03435"/>
    </source>
</evidence>
<dbReference type="PANTHER" id="PTHR43781">
    <property type="entry name" value="SACCHAROPINE DEHYDROGENASE"/>
    <property type="match status" value="1"/>
</dbReference>
<dbReference type="RefSeq" id="WP_179829330.1">
    <property type="nucleotide sequence ID" value="NZ_JACCFS010000001.1"/>
</dbReference>
<proteinExistence type="predicted"/>
<feature type="domain" description="Saccharopine dehydrogenase NADP binding" evidence="1">
    <location>
        <begin position="15"/>
        <end position="128"/>
    </location>
</feature>
<dbReference type="AlphaFoldDB" id="A0A7Z0ETS5"/>
<dbReference type="EMBL" id="JACCFS010000001">
    <property type="protein sequence ID" value="NYJ38144.1"/>
    <property type="molecule type" value="Genomic_DNA"/>
</dbReference>
<accession>A0A7Z0ETS5</accession>
<dbReference type="Gene3D" id="3.40.50.720">
    <property type="entry name" value="NAD(P)-binding Rossmann-like Domain"/>
    <property type="match status" value="1"/>
</dbReference>
<dbReference type="Proteomes" id="UP000572051">
    <property type="component" value="Unassembled WGS sequence"/>
</dbReference>
<organism evidence="2 3">
    <name type="scientific">Nocardiopsis aegyptia</name>
    <dbReference type="NCBI Taxonomy" id="220378"/>
    <lineage>
        <taxon>Bacteria</taxon>
        <taxon>Bacillati</taxon>
        <taxon>Actinomycetota</taxon>
        <taxon>Actinomycetes</taxon>
        <taxon>Streptosporangiales</taxon>
        <taxon>Nocardiopsidaceae</taxon>
        <taxon>Nocardiopsis</taxon>
    </lineage>
</organism>
<dbReference type="Pfam" id="PF03435">
    <property type="entry name" value="Sacchrp_dh_NADP"/>
    <property type="match status" value="1"/>
</dbReference>
<dbReference type="PANTHER" id="PTHR43781:SF1">
    <property type="entry name" value="SACCHAROPINE DEHYDROGENASE"/>
    <property type="match status" value="1"/>
</dbReference>
<gene>
    <name evidence="2" type="ORF">HNR10_006025</name>
</gene>
<sequence>MDKTSRRGPRTSGRVLVYGASGHTGRFVVAELVRRGLEPVLSGRGSDRLAELGRRYPGLEVRPADAGDAEALAKAVVDVAAVVNCAGPFLDTAGPVAAAAVEAGAHYLDVTAEQPAVQALYRAYGAGGVPRGVVVLPAMAFYGGLADLLASAVADRVGGAAEAVTTAVGLDRWWPTEGTRATGRRNTARRLVVADGRLVPLEEPARSRTWDFPAPLGRHAVVDLPFTEVVTMHRHLGAGRIDSYLSRAPLAELRDPATGGPQASDGTGRSAQRFAVDVRVRVDGVDHRAVATGRDIYAVTAPLVAEAVIRVLDGRVRAHGAVAPGEVFDAADFLAALSPRPLEVELS</sequence>
<evidence type="ECO:0000313" key="3">
    <source>
        <dbReference type="Proteomes" id="UP000572051"/>
    </source>
</evidence>
<protein>
    <submittedName>
        <fullName evidence="2">Short subunit dehydrogenase-like uncharacterized protein</fullName>
    </submittedName>
</protein>
<evidence type="ECO:0000313" key="2">
    <source>
        <dbReference type="EMBL" id="NYJ38144.1"/>
    </source>
</evidence>
<dbReference type="InterPro" id="IPR005097">
    <property type="entry name" value="Sacchrp_dh_NADP-bd"/>
</dbReference>
<dbReference type="SUPFAM" id="SSF51735">
    <property type="entry name" value="NAD(P)-binding Rossmann-fold domains"/>
    <property type="match status" value="1"/>
</dbReference>
<name>A0A7Z0ETS5_9ACTN</name>
<reference evidence="2 3" key="1">
    <citation type="submission" date="2020-07" db="EMBL/GenBank/DDBJ databases">
        <title>Sequencing the genomes of 1000 actinobacteria strains.</title>
        <authorList>
            <person name="Klenk H.-P."/>
        </authorList>
    </citation>
    <scope>NUCLEOTIDE SEQUENCE [LARGE SCALE GENOMIC DNA]</scope>
    <source>
        <strain evidence="2 3">DSM 44442</strain>
    </source>
</reference>
<dbReference type="InterPro" id="IPR036291">
    <property type="entry name" value="NAD(P)-bd_dom_sf"/>
</dbReference>